<sequence>MTPKNNTVTPQKAIEILKRNGTIVTIEEAELVLAFMKKIAKLSIDQYMKI</sequence>
<keyword evidence="2" id="KW-1185">Reference proteome</keyword>
<name>A0A1H8B7T7_9SPHI</name>
<dbReference type="AlphaFoldDB" id="A0A1H8B7T7"/>
<dbReference type="Proteomes" id="UP000198942">
    <property type="component" value="Unassembled WGS sequence"/>
</dbReference>
<dbReference type="EMBL" id="FOCL01000001">
    <property type="protein sequence ID" value="SEM78756.1"/>
    <property type="molecule type" value="Genomic_DNA"/>
</dbReference>
<organism evidence="1 2">
    <name type="scientific">Mucilaginibacter gossypiicola</name>
    <dbReference type="NCBI Taxonomy" id="551995"/>
    <lineage>
        <taxon>Bacteria</taxon>
        <taxon>Pseudomonadati</taxon>
        <taxon>Bacteroidota</taxon>
        <taxon>Sphingobacteriia</taxon>
        <taxon>Sphingobacteriales</taxon>
        <taxon>Sphingobacteriaceae</taxon>
        <taxon>Mucilaginibacter</taxon>
    </lineage>
</organism>
<protein>
    <submittedName>
        <fullName evidence="1">Uncharacterized protein</fullName>
    </submittedName>
</protein>
<reference evidence="2" key="1">
    <citation type="submission" date="2016-10" db="EMBL/GenBank/DDBJ databases">
        <authorList>
            <person name="Varghese N."/>
            <person name="Submissions S."/>
        </authorList>
    </citation>
    <scope>NUCLEOTIDE SEQUENCE [LARGE SCALE GENOMIC DNA]</scope>
    <source>
        <strain evidence="2">Gh-48</strain>
    </source>
</reference>
<proteinExistence type="predicted"/>
<gene>
    <name evidence="1" type="ORF">SAMN05192574_101813</name>
</gene>
<dbReference type="STRING" id="551995.SAMN05192574_101813"/>
<evidence type="ECO:0000313" key="2">
    <source>
        <dbReference type="Proteomes" id="UP000198942"/>
    </source>
</evidence>
<accession>A0A1H8B7T7</accession>
<evidence type="ECO:0000313" key="1">
    <source>
        <dbReference type="EMBL" id="SEM78756.1"/>
    </source>
</evidence>